<proteinExistence type="predicted"/>
<evidence type="ECO:0000313" key="1">
    <source>
        <dbReference type="EMBL" id="CAG8569990.1"/>
    </source>
</evidence>
<evidence type="ECO:0000313" key="2">
    <source>
        <dbReference type="Proteomes" id="UP000789366"/>
    </source>
</evidence>
<sequence length="294" mass="31959">MTERFRCTVSSLYNEFWFSSGQTVTTRTSAGTEVISTNITTQISLTYEILIMITSTIITTQTSATSVITEMQASANFTTSEAPATTINQAPAIFTTPSTSESPVMTPTTASKETTVQTSIVQTAAPVSEKPKPLTSSYYSPPSSGRPPITLPPKETTTTINKCTDTKNCHIDTETKATGKIFTSTAADQKTSFGTDKTITKFTTTTYIQTITQIFPGYTTTITVTTNGNVQTYETYYPPTTVVMFQPVTATVPIEDTYGTPNNIGTNFKDNNGLVNIILSLWLVSWSLVYMILT</sequence>
<organism evidence="1 2">
    <name type="scientific">Cetraspora pellucida</name>
    <dbReference type="NCBI Taxonomy" id="1433469"/>
    <lineage>
        <taxon>Eukaryota</taxon>
        <taxon>Fungi</taxon>
        <taxon>Fungi incertae sedis</taxon>
        <taxon>Mucoromycota</taxon>
        <taxon>Glomeromycotina</taxon>
        <taxon>Glomeromycetes</taxon>
        <taxon>Diversisporales</taxon>
        <taxon>Gigasporaceae</taxon>
        <taxon>Cetraspora</taxon>
    </lineage>
</organism>
<dbReference type="Proteomes" id="UP000789366">
    <property type="component" value="Unassembled WGS sequence"/>
</dbReference>
<protein>
    <submittedName>
        <fullName evidence="1">4637_t:CDS:1</fullName>
    </submittedName>
</protein>
<reference evidence="1" key="1">
    <citation type="submission" date="2021-06" db="EMBL/GenBank/DDBJ databases">
        <authorList>
            <person name="Kallberg Y."/>
            <person name="Tangrot J."/>
            <person name="Rosling A."/>
        </authorList>
    </citation>
    <scope>NUCLEOTIDE SEQUENCE</scope>
    <source>
        <strain evidence="1">28 12/20/2015</strain>
    </source>
</reference>
<gene>
    <name evidence="1" type="ORF">SPELUC_LOCUS5955</name>
</gene>
<dbReference type="EMBL" id="CAJVPW010006514">
    <property type="protein sequence ID" value="CAG8569990.1"/>
    <property type="molecule type" value="Genomic_DNA"/>
</dbReference>
<keyword evidence="2" id="KW-1185">Reference proteome</keyword>
<accession>A0ACA9M4S6</accession>
<comment type="caution">
    <text evidence="1">The sequence shown here is derived from an EMBL/GenBank/DDBJ whole genome shotgun (WGS) entry which is preliminary data.</text>
</comment>
<name>A0ACA9M4S6_9GLOM</name>